<keyword evidence="1" id="KW-0472">Membrane</keyword>
<dbReference type="RefSeq" id="WP_018185746.1">
    <property type="nucleotide sequence ID" value="NZ_JBFBLR010000002.1"/>
</dbReference>
<feature type="transmembrane region" description="Helical" evidence="1">
    <location>
        <begin position="12"/>
        <end position="31"/>
    </location>
</feature>
<dbReference type="AlphaFoldDB" id="A0A177K6S1"/>
<gene>
    <name evidence="2" type="ORF">AYL44_12500</name>
</gene>
<feature type="transmembrane region" description="Helical" evidence="1">
    <location>
        <begin position="37"/>
        <end position="58"/>
    </location>
</feature>
<evidence type="ECO:0000313" key="3">
    <source>
        <dbReference type="Proteomes" id="UP000076998"/>
    </source>
</evidence>
<dbReference type="Proteomes" id="UP000076998">
    <property type="component" value="Unassembled WGS sequence"/>
</dbReference>
<protein>
    <submittedName>
        <fullName evidence="2">Uncharacterized protein</fullName>
    </submittedName>
</protein>
<comment type="caution">
    <text evidence="2">The sequence shown here is derived from an EMBL/GenBank/DDBJ whole genome shotgun (WGS) entry which is preliminary data.</text>
</comment>
<evidence type="ECO:0000256" key="1">
    <source>
        <dbReference type="SAM" id="Phobius"/>
    </source>
</evidence>
<keyword evidence="1" id="KW-1133">Transmembrane helix</keyword>
<name>A0A177K6S1_9MICO</name>
<evidence type="ECO:0000313" key="2">
    <source>
        <dbReference type="EMBL" id="OAH48844.1"/>
    </source>
</evidence>
<organism evidence="2 3">
    <name type="scientific">Microbacterium oleivorans</name>
    <dbReference type="NCBI Taxonomy" id="273677"/>
    <lineage>
        <taxon>Bacteria</taxon>
        <taxon>Bacillati</taxon>
        <taxon>Actinomycetota</taxon>
        <taxon>Actinomycetes</taxon>
        <taxon>Micrococcales</taxon>
        <taxon>Microbacteriaceae</taxon>
        <taxon>Microbacterium</taxon>
    </lineage>
</organism>
<dbReference type="EMBL" id="LSTV01000005">
    <property type="protein sequence ID" value="OAH48844.1"/>
    <property type="molecule type" value="Genomic_DNA"/>
</dbReference>
<keyword evidence="1" id="KW-0812">Transmembrane</keyword>
<accession>A0A177K6S1</accession>
<sequence>MADKKRTAADGAAFAALFIVALTVNICLAVFTDVEVILRWGITAVAGIAAAATAYAIVSRRSRSRS</sequence>
<proteinExistence type="predicted"/>
<reference evidence="2 3" key="1">
    <citation type="submission" date="2016-02" db="EMBL/GenBank/DDBJ databases">
        <authorList>
            <person name="Wen L."/>
            <person name="He K."/>
            <person name="Yang H."/>
        </authorList>
    </citation>
    <scope>NUCLEOTIDE SEQUENCE [LARGE SCALE GENOMIC DNA]</scope>
    <source>
        <strain evidence="2 3">CD11_3</strain>
    </source>
</reference>